<feature type="region of interest" description="Disordered" evidence="1">
    <location>
        <begin position="262"/>
        <end position="284"/>
    </location>
</feature>
<dbReference type="Proteomes" id="UP001215712">
    <property type="component" value="Unassembled WGS sequence"/>
</dbReference>
<dbReference type="Pfam" id="PF10173">
    <property type="entry name" value="Mit_KHE1"/>
    <property type="match status" value="1"/>
</dbReference>
<evidence type="ECO:0008006" key="5">
    <source>
        <dbReference type="Google" id="ProtNLM"/>
    </source>
</evidence>
<proteinExistence type="predicted"/>
<feature type="transmembrane region" description="Helical" evidence="2">
    <location>
        <begin position="131"/>
        <end position="157"/>
    </location>
</feature>
<keyword evidence="2" id="KW-0472">Membrane</keyword>
<evidence type="ECO:0000256" key="1">
    <source>
        <dbReference type="SAM" id="MobiDB-lite"/>
    </source>
</evidence>
<name>A0AAD6MX12_9EURO</name>
<comment type="caution">
    <text evidence="3">The sequence shown here is derived from an EMBL/GenBank/DDBJ whole genome shotgun (WGS) entry which is preliminary data.</text>
</comment>
<dbReference type="EMBL" id="JAQJAN010000006">
    <property type="protein sequence ID" value="KAJ5727857.1"/>
    <property type="molecule type" value="Genomic_DNA"/>
</dbReference>
<keyword evidence="2" id="KW-0812">Transmembrane</keyword>
<dbReference type="GO" id="GO:0005743">
    <property type="term" value="C:mitochondrial inner membrane"/>
    <property type="evidence" value="ECO:0007669"/>
    <property type="project" value="TreeGrafter"/>
</dbReference>
<dbReference type="GO" id="GO:1902600">
    <property type="term" value="P:proton transmembrane transport"/>
    <property type="evidence" value="ECO:0007669"/>
    <property type="project" value="TreeGrafter"/>
</dbReference>
<reference evidence="3" key="1">
    <citation type="journal article" date="2023" name="IMA Fungus">
        <title>Comparative genomic study of the Penicillium genus elucidates a diverse pangenome and 15 lateral gene transfer events.</title>
        <authorList>
            <person name="Petersen C."/>
            <person name="Sorensen T."/>
            <person name="Nielsen M.R."/>
            <person name="Sondergaard T.E."/>
            <person name="Sorensen J.L."/>
            <person name="Fitzpatrick D.A."/>
            <person name="Frisvad J.C."/>
            <person name="Nielsen K.L."/>
        </authorList>
    </citation>
    <scope>NUCLEOTIDE SEQUENCE</scope>
    <source>
        <strain evidence="3">IBT 17514</strain>
    </source>
</reference>
<accession>A0AAD6MX12</accession>
<dbReference type="AlphaFoldDB" id="A0AAD6MX12"/>
<sequence length="284" mass="32983">MRLFLIPISTRRALIYSRPLIKDIPKELSYFDRATTKVAAQWAKWEEAEKGWQKHLVTWGNRVQQRIPFEEWGLRSIPPLKNQQRIDEAHGTKKIDVLYPGNAVHLDKLPSVLRTIATERQQFHQKMARRCVIIAPFLAPFGLIPVIPNIPFFYAMYRLFCHYRALKGSQHLEFLVGKNLINPISLPELEQLYAKRVSYVIDDTPIDTPHAQMVDNMEQSDERVLLKFSDAKKLATIFEAPELALEAERAIVQVSEQLKARKEEAKAKEEAKEKEKESNEKQNQ</sequence>
<dbReference type="PANTHER" id="PTHR28062:SF1">
    <property type="entry name" value="TRANSMEMBRANE PROTEIN"/>
    <property type="match status" value="1"/>
</dbReference>
<dbReference type="PANTHER" id="PTHR28062">
    <property type="entry name" value="K+-H+ EXCHANGE-LIKE PROTEIN"/>
    <property type="match status" value="1"/>
</dbReference>
<evidence type="ECO:0000313" key="3">
    <source>
        <dbReference type="EMBL" id="KAJ5727857.1"/>
    </source>
</evidence>
<dbReference type="GO" id="GO:0006813">
    <property type="term" value="P:potassium ion transport"/>
    <property type="evidence" value="ECO:0007669"/>
    <property type="project" value="TreeGrafter"/>
</dbReference>
<evidence type="ECO:0000256" key="2">
    <source>
        <dbReference type="SAM" id="Phobius"/>
    </source>
</evidence>
<organism evidence="3 4">
    <name type="scientific">Penicillium malachiteum</name>
    <dbReference type="NCBI Taxonomy" id="1324776"/>
    <lineage>
        <taxon>Eukaryota</taxon>
        <taxon>Fungi</taxon>
        <taxon>Dikarya</taxon>
        <taxon>Ascomycota</taxon>
        <taxon>Pezizomycotina</taxon>
        <taxon>Eurotiomycetes</taxon>
        <taxon>Eurotiomycetidae</taxon>
        <taxon>Eurotiales</taxon>
        <taxon>Aspergillaceae</taxon>
        <taxon>Penicillium</taxon>
    </lineage>
</organism>
<evidence type="ECO:0000313" key="4">
    <source>
        <dbReference type="Proteomes" id="UP001215712"/>
    </source>
</evidence>
<keyword evidence="2" id="KW-1133">Transmembrane helix</keyword>
<gene>
    <name evidence="3" type="ORF">N7493_005677</name>
</gene>
<dbReference type="InterPro" id="IPR018786">
    <property type="entry name" value="Mit_KHE1"/>
</dbReference>
<reference evidence="3" key="2">
    <citation type="submission" date="2023-01" db="EMBL/GenBank/DDBJ databases">
        <authorList>
            <person name="Petersen C."/>
        </authorList>
    </citation>
    <scope>NUCLEOTIDE SEQUENCE</scope>
    <source>
        <strain evidence="3">IBT 17514</strain>
    </source>
</reference>
<keyword evidence="4" id="KW-1185">Reference proteome</keyword>
<protein>
    <recommendedName>
        <fullName evidence="5">Mitochondrial K+-H+ exchange-related-domain-containing protein</fullName>
    </recommendedName>
</protein>